<dbReference type="GO" id="GO:0005886">
    <property type="term" value="C:plasma membrane"/>
    <property type="evidence" value="ECO:0007669"/>
    <property type="project" value="TreeGrafter"/>
</dbReference>
<dbReference type="Pfam" id="PF03435">
    <property type="entry name" value="Sacchrp_dh_NADP"/>
    <property type="match status" value="1"/>
</dbReference>
<organism evidence="3 4">
    <name type="scientific">Amblyomma americanum</name>
    <name type="common">Lone star tick</name>
    <dbReference type="NCBI Taxonomy" id="6943"/>
    <lineage>
        <taxon>Eukaryota</taxon>
        <taxon>Metazoa</taxon>
        <taxon>Ecdysozoa</taxon>
        <taxon>Arthropoda</taxon>
        <taxon>Chelicerata</taxon>
        <taxon>Arachnida</taxon>
        <taxon>Acari</taxon>
        <taxon>Parasitiformes</taxon>
        <taxon>Ixodida</taxon>
        <taxon>Ixodoidea</taxon>
        <taxon>Ixodidae</taxon>
        <taxon>Amblyomminae</taxon>
        <taxon>Amblyomma</taxon>
    </lineage>
</organism>
<name>A0AAQ4EPN9_AMBAM</name>
<dbReference type="EMBL" id="JARKHS020012888">
    <property type="protein sequence ID" value="KAK8776493.1"/>
    <property type="molecule type" value="Genomic_DNA"/>
</dbReference>
<dbReference type="PANTHER" id="PTHR12286">
    <property type="entry name" value="SACCHAROPINE DEHYDROGENASE-LIKE OXIDOREDUCTASE"/>
    <property type="match status" value="1"/>
</dbReference>
<feature type="non-terminal residue" evidence="3">
    <location>
        <position position="1"/>
    </location>
</feature>
<comment type="caution">
    <text evidence="3">The sequence shown here is derived from an EMBL/GenBank/DDBJ whole genome shotgun (WGS) entry which is preliminary data.</text>
</comment>
<dbReference type="GO" id="GO:0009247">
    <property type="term" value="P:glycolipid biosynthetic process"/>
    <property type="evidence" value="ECO:0007669"/>
    <property type="project" value="TreeGrafter"/>
</dbReference>
<dbReference type="GO" id="GO:0005811">
    <property type="term" value="C:lipid droplet"/>
    <property type="evidence" value="ECO:0007669"/>
    <property type="project" value="TreeGrafter"/>
</dbReference>
<evidence type="ECO:0000259" key="2">
    <source>
        <dbReference type="Pfam" id="PF03435"/>
    </source>
</evidence>
<accession>A0AAQ4EPN9</accession>
<evidence type="ECO:0000313" key="4">
    <source>
        <dbReference type="Proteomes" id="UP001321473"/>
    </source>
</evidence>
<dbReference type="InterPro" id="IPR051276">
    <property type="entry name" value="Saccharopine_DH-like_oxidrdct"/>
</dbReference>
<comment type="similarity">
    <text evidence="1">Belongs to the saccharopine dehydrogenase family.</text>
</comment>
<dbReference type="SUPFAM" id="SSF51735">
    <property type="entry name" value="NAD(P)-binding Rossmann-fold domains"/>
    <property type="match status" value="1"/>
</dbReference>
<protein>
    <recommendedName>
        <fullName evidence="2">Saccharopine dehydrogenase NADP binding domain-containing protein</fullName>
    </recommendedName>
</protein>
<sequence length="185" mass="20255">RCAEDALDKVPLIVADVADEASLLAMAKRTRLVLNTVGPYRFFGRQVVKACVDSGTHHIDISGEPQYLEQMRVDFHDEASEKGVVILSACGFDSIPAEMCLSYMRQHFHGVCVLRTFSEAWAEKTGIVLQRDNCVVYTLPGLRVGNVRARKICGRGAIHRAIKDGEMGVEDREVGFLGASMASAA</sequence>
<proteinExistence type="inferred from homology"/>
<gene>
    <name evidence="3" type="ORF">V5799_030162</name>
</gene>
<reference evidence="3 4" key="1">
    <citation type="journal article" date="2023" name="Arcadia Sci">
        <title>De novo assembly of a long-read Amblyomma americanum tick genome.</title>
        <authorList>
            <person name="Chou S."/>
            <person name="Poskanzer K.E."/>
            <person name="Rollins M."/>
            <person name="Thuy-Boun P.S."/>
        </authorList>
    </citation>
    <scope>NUCLEOTIDE SEQUENCE [LARGE SCALE GENOMIC DNA]</scope>
    <source>
        <strain evidence="3">F_SG_1</strain>
        <tissue evidence="3">Salivary glands</tissue>
    </source>
</reference>
<dbReference type="Proteomes" id="UP001321473">
    <property type="component" value="Unassembled WGS sequence"/>
</dbReference>
<dbReference type="AlphaFoldDB" id="A0AAQ4EPN9"/>
<evidence type="ECO:0000313" key="3">
    <source>
        <dbReference type="EMBL" id="KAK8776493.1"/>
    </source>
</evidence>
<dbReference type="InterPro" id="IPR005097">
    <property type="entry name" value="Sacchrp_dh_NADP-bd"/>
</dbReference>
<dbReference type="InterPro" id="IPR036291">
    <property type="entry name" value="NAD(P)-bd_dom_sf"/>
</dbReference>
<feature type="domain" description="Saccharopine dehydrogenase NADP binding" evidence="2">
    <location>
        <begin position="13"/>
        <end position="87"/>
    </location>
</feature>
<dbReference type="PANTHER" id="PTHR12286:SF5">
    <property type="entry name" value="SACCHAROPINE DEHYDROGENASE-LIKE OXIDOREDUCTASE"/>
    <property type="match status" value="1"/>
</dbReference>
<keyword evidence="4" id="KW-1185">Reference proteome</keyword>
<evidence type="ECO:0000256" key="1">
    <source>
        <dbReference type="ARBA" id="ARBA00038048"/>
    </source>
</evidence>
<dbReference type="Gene3D" id="3.40.50.720">
    <property type="entry name" value="NAD(P)-binding Rossmann-like Domain"/>
    <property type="match status" value="1"/>
</dbReference>
<dbReference type="GO" id="GO:0005739">
    <property type="term" value="C:mitochondrion"/>
    <property type="evidence" value="ECO:0007669"/>
    <property type="project" value="TreeGrafter"/>
</dbReference>